<comment type="caution">
    <text evidence="2">The sequence shown here is derived from an EMBL/GenBank/DDBJ whole genome shotgun (WGS) entry which is preliminary data.</text>
</comment>
<gene>
    <name evidence="2" type="ORF">G5S42_32700</name>
</gene>
<dbReference type="AlphaFoldDB" id="A0A7Y6N3E4"/>
<evidence type="ECO:0000313" key="2">
    <source>
        <dbReference type="EMBL" id="NUY04354.1"/>
    </source>
</evidence>
<dbReference type="Gene3D" id="3.10.450.50">
    <property type="match status" value="1"/>
</dbReference>
<reference evidence="2 3" key="1">
    <citation type="submission" date="2020-02" db="EMBL/GenBank/DDBJ databases">
        <title>Paraburkholderia simonii sp. nov. and Paraburkholderia youngii sp. nov. Brazilian and Mexican Mimosa-associated rhizobia.</title>
        <authorList>
            <person name="Mavima L."/>
            <person name="Beukes C.W."/>
            <person name="Chan W.Y."/>
            <person name="Palmer M."/>
            <person name="De Meyer S.E."/>
            <person name="James E.K."/>
            <person name="Venter S.N."/>
            <person name="Steenkamp E.T."/>
        </authorList>
    </citation>
    <scope>NUCLEOTIDE SEQUENCE [LARGE SCALE GENOMIC DNA]</scope>
    <source>
        <strain evidence="2 3">JPY169</strain>
    </source>
</reference>
<dbReference type="Proteomes" id="UP000594380">
    <property type="component" value="Unassembled WGS sequence"/>
</dbReference>
<dbReference type="NCBIfam" id="TIGR02246">
    <property type="entry name" value="SgcJ/EcaC family oxidoreductase"/>
    <property type="match status" value="1"/>
</dbReference>
<name>A0A7Y6N3E4_9BURK</name>
<protein>
    <submittedName>
        <fullName evidence="2">SgcJ/EcaC family oxidoreductase</fullName>
    </submittedName>
</protein>
<feature type="domain" description="DUF4440" evidence="1">
    <location>
        <begin position="20"/>
        <end position="122"/>
    </location>
</feature>
<dbReference type="Pfam" id="PF14534">
    <property type="entry name" value="DUF4440"/>
    <property type="match status" value="1"/>
</dbReference>
<dbReference type="EMBL" id="JAALDK010000002">
    <property type="protein sequence ID" value="NUY04354.1"/>
    <property type="molecule type" value="Genomic_DNA"/>
</dbReference>
<proteinExistence type="predicted"/>
<accession>A0A7Y6N3E4</accession>
<evidence type="ECO:0000259" key="1">
    <source>
        <dbReference type="Pfam" id="PF14534"/>
    </source>
</evidence>
<dbReference type="InterPro" id="IPR027843">
    <property type="entry name" value="DUF4440"/>
</dbReference>
<evidence type="ECO:0000313" key="3">
    <source>
        <dbReference type="Proteomes" id="UP000594380"/>
    </source>
</evidence>
<dbReference type="InterPro" id="IPR011944">
    <property type="entry name" value="Steroid_delta5-4_isomerase"/>
</dbReference>
<sequence length="148" mass="16542">MADENNFVAVVVAIEDETAIRSLLARLHDAWARGDGAAYAQCFAEQSDYITFNGMHLRSRAENSAVHSALFRGVLKDTGLSVEIESIVLLSSNIALVHTAGSERKRSYQTYVLVKSGGDWLIRSFRNTRVQPLSVKITRWAQRCADRR</sequence>
<dbReference type="SUPFAM" id="SSF54427">
    <property type="entry name" value="NTF2-like"/>
    <property type="match status" value="1"/>
</dbReference>
<organism evidence="2 3">
    <name type="scientific">Paraburkholderia youngii</name>
    <dbReference type="NCBI Taxonomy" id="2782701"/>
    <lineage>
        <taxon>Bacteria</taxon>
        <taxon>Pseudomonadati</taxon>
        <taxon>Pseudomonadota</taxon>
        <taxon>Betaproteobacteria</taxon>
        <taxon>Burkholderiales</taxon>
        <taxon>Burkholderiaceae</taxon>
        <taxon>Paraburkholderia</taxon>
    </lineage>
</organism>
<dbReference type="InterPro" id="IPR032710">
    <property type="entry name" value="NTF2-like_dom_sf"/>
</dbReference>